<feature type="signal peptide" evidence="3">
    <location>
        <begin position="1"/>
        <end position="19"/>
    </location>
</feature>
<protein>
    <recommendedName>
        <fullName evidence="6">Mid2 domain-containing protein</fullName>
    </recommendedName>
</protein>
<gene>
    <name evidence="4" type="ORF">TWF694_002893</name>
</gene>
<proteinExistence type="predicted"/>
<sequence>MRFVSAVSTLFISASLVSAQTNTINFSTVPVFNDLKKCLKAVFAYDYSVNDGPVYKVIGCTTNDCICRADTLQQAITSAGSMALSQCSNTNDKLSATSILSAYCTDNGFTEGNAVATPTDNSASSSAPSTSAGTGSSATPVTQTTSIVSTISGSKTTVWQTVTSIPTSESQTTNPAAPKKSIAGPVAGGVIGGIAAIAIIGGLVYWFTRKDRNTYSAAAPNSPPRYDNAYPNAPQVGGMDMESREVGGIQSYNDKTYNN</sequence>
<evidence type="ECO:0000256" key="3">
    <source>
        <dbReference type="SAM" id="SignalP"/>
    </source>
</evidence>
<feature type="region of interest" description="Disordered" evidence="1">
    <location>
        <begin position="115"/>
        <end position="142"/>
    </location>
</feature>
<feature type="compositionally biased region" description="Low complexity" evidence="1">
    <location>
        <begin position="116"/>
        <end position="142"/>
    </location>
</feature>
<reference evidence="4 5" key="1">
    <citation type="submission" date="2019-10" db="EMBL/GenBank/DDBJ databases">
        <authorList>
            <person name="Palmer J.M."/>
        </authorList>
    </citation>
    <scope>NUCLEOTIDE SEQUENCE [LARGE SCALE GENOMIC DNA]</scope>
    <source>
        <strain evidence="4 5">TWF694</strain>
    </source>
</reference>
<name>A0AAV9X2J2_9PEZI</name>
<dbReference type="Proteomes" id="UP001365542">
    <property type="component" value="Unassembled WGS sequence"/>
</dbReference>
<comment type="caution">
    <text evidence="4">The sequence shown here is derived from an EMBL/GenBank/DDBJ whole genome shotgun (WGS) entry which is preliminary data.</text>
</comment>
<dbReference type="EMBL" id="JAVHJO010000012">
    <property type="protein sequence ID" value="KAK6531717.1"/>
    <property type="molecule type" value="Genomic_DNA"/>
</dbReference>
<accession>A0AAV9X2J2</accession>
<keyword evidence="2" id="KW-0812">Transmembrane</keyword>
<evidence type="ECO:0000256" key="1">
    <source>
        <dbReference type="SAM" id="MobiDB-lite"/>
    </source>
</evidence>
<dbReference type="AlphaFoldDB" id="A0AAV9X2J2"/>
<evidence type="ECO:0000313" key="5">
    <source>
        <dbReference type="Proteomes" id="UP001365542"/>
    </source>
</evidence>
<keyword evidence="2" id="KW-1133">Transmembrane helix</keyword>
<evidence type="ECO:0008006" key="6">
    <source>
        <dbReference type="Google" id="ProtNLM"/>
    </source>
</evidence>
<keyword evidence="3" id="KW-0732">Signal</keyword>
<organism evidence="4 5">
    <name type="scientific">Orbilia ellipsospora</name>
    <dbReference type="NCBI Taxonomy" id="2528407"/>
    <lineage>
        <taxon>Eukaryota</taxon>
        <taxon>Fungi</taxon>
        <taxon>Dikarya</taxon>
        <taxon>Ascomycota</taxon>
        <taxon>Pezizomycotina</taxon>
        <taxon>Orbiliomycetes</taxon>
        <taxon>Orbiliales</taxon>
        <taxon>Orbiliaceae</taxon>
        <taxon>Orbilia</taxon>
    </lineage>
</organism>
<feature type="transmembrane region" description="Helical" evidence="2">
    <location>
        <begin position="182"/>
        <end position="207"/>
    </location>
</feature>
<keyword evidence="5" id="KW-1185">Reference proteome</keyword>
<evidence type="ECO:0000256" key="2">
    <source>
        <dbReference type="SAM" id="Phobius"/>
    </source>
</evidence>
<evidence type="ECO:0000313" key="4">
    <source>
        <dbReference type="EMBL" id="KAK6531717.1"/>
    </source>
</evidence>
<feature type="chain" id="PRO_5043519215" description="Mid2 domain-containing protein" evidence="3">
    <location>
        <begin position="20"/>
        <end position="259"/>
    </location>
</feature>
<keyword evidence="2" id="KW-0472">Membrane</keyword>